<keyword evidence="7 12" id="KW-0378">Hydrolase</keyword>
<dbReference type="PROSITE" id="PS00155">
    <property type="entry name" value="CUTINASE_1"/>
    <property type="match status" value="1"/>
</dbReference>
<comment type="function">
    <text evidence="12">Catalyzes the hydrolysis of complex carboxylic polyesters found in the cell wall of plants. Degrades cutin, a macromolecule that forms the structure of the plant cuticle.</text>
</comment>
<dbReference type="InterPro" id="IPR029058">
    <property type="entry name" value="AB_hydrolase_fold"/>
</dbReference>
<evidence type="ECO:0000256" key="10">
    <source>
        <dbReference type="PIRSR" id="PIRSR611150-1"/>
    </source>
</evidence>
<feature type="active site" evidence="10">
    <location>
        <position position="170"/>
    </location>
</feature>
<dbReference type="GO" id="GO:0005576">
    <property type="term" value="C:extracellular region"/>
    <property type="evidence" value="ECO:0007669"/>
    <property type="project" value="UniProtKB-SubCell"/>
</dbReference>
<keyword evidence="4 12" id="KW-0719">Serine esterase</keyword>
<dbReference type="STRING" id="181874.A0A409VZ40"/>
<keyword evidence="14" id="KW-1185">Reference proteome</keyword>
<evidence type="ECO:0000256" key="6">
    <source>
        <dbReference type="ARBA" id="ARBA00022729"/>
    </source>
</evidence>
<feature type="disulfide bond" evidence="11">
    <location>
        <begin position="166"/>
        <end position="173"/>
    </location>
</feature>
<sequence length="234" mass="24989">MFSLSKAVALFALASTALSAPTAEVEERQLFCPDVKVFFARGTTEIGTLGLIVGPPLETALRRALPGKDVDVEGLDYPALVSGYLAGGDIGGAIRMANDVTSIAGRCPNTKIVMSGYSQGAQVTHRAAARLSSSIQERVNAVVTFGDPYEDTRLPGVLESRRKTFCAFGDLICTGQPIILPAHLGIALLRPHSLLPAFNPDLRSGIELDPRDVLVALVNALHRSLTRDAEEFEF</sequence>
<dbReference type="GO" id="GO:0016052">
    <property type="term" value="P:carbohydrate catabolic process"/>
    <property type="evidence" value="ECO:0007669"/>
    <property type="project" value="TreeGrafter"/>
</dbReference>
<feature type="disulfide bond" evidence="11">
    <location>
        <begin position="32"/>
        <end position="107"/>
    </location>
</feature>
<dbReference type="InterPro" id="IPR000675">
    <property type="entry name" value="Cutinase/axe"/>
</dbReference>
<feature type="signal peptide" evidence="12">
    <location>
        <begin position="1"/>
        <end position="19"/>
    </location>
</feature>
<evidence type="ECO:0000256" key="1">
    <source>
        <dbReference type="ARBA" id="ARBA00004613"/>
    </source>
</evidence>
<dbReference type="PANTHER" id="PTHR48250">
    <property type="entry name" value="CUTINASE 2-RELATED"/>
    <property type="match status" value="1"/>
</dbReference>
<evidence type="ECO:0000256" key="4">
    <source>
        <dbReference type="ARBA" id="ARBA00022487"/>
    </source>
</evidence>
<dbReference type="Gene3D" id="3.40.50.1820">
    <property type="entry name" value="alpha/beta hydrolase"/>
    <property type="match status" value="1"/>
</dbReference>
<keyword evidence="6 12" id="KW-0732">Signal</keyword>
<evidence type="ECO:0000313" key="13">
    <source>
        <dbReference type="EMBL" id="PPQ71527.1"/>
    </source>
</evidence>
<feature type="active site" description="Proton donor/acceptor" evidence="10">
    <location>
        <position position="183"/>
    </location>
</feature>
<evidence type="ECO:0000256" key="3">
    <source>
        <dbReference type="ARBA" id="ARBA00013095"/>
    </source>
</evidence>
<name>A0A409VZ40_9AGAR</name>
<protein>
    <recommendedName>
        <fullName evidence="3 12">Cutinase</fullName>
        <ecNumber evidence="3 12">3.1.1.74</ecNumber>
    </recommendedName>
</protein>
<dbReference type="AlphaFoldDB" id="A0A409VZ40"/>
<evidence type="ECO:0000256" key="5">
    <source>
        <dbReference type="ARBA" id="ARBA00022525"/>
    </source>
</evidence>
<dbReference type="EC" id="3.1.1.74" evidence="3 12"/>
<dbReference type="EMBL" id="NHTK01005911">
    <property type="protein sequence ID" value="PPQ71527.1"/>
    <property type="molecule type" value="Genomic_DNA"/>
</dbReference>
<proteinExistence type="inferred from homology"/>
<comment type="catalytic activity">
    <reaction evidence="9 12">
        <text>cutin + H2O = cutin monomers.</text>
        <dbReference type="EC" id="3.1.1.74"/>
    </reaction>
</comment>
<keyword evidence="5 12" id="KW-0964">Secreted</keyword>
<evidence type="ECO:0000256" key="11">
    <source>
        <dbReference type="PIRSR" id="PIRSR611150-2"/>
    </source>
</evidence>
<dbReference type="PANTHER" id="PTHR48250:SF1">
    <property type="entry name" value="CUTINASE"/>
    <property type="match status" value="1"/>
</dbReference>
<dbReference type="InterPro" id="IPR043580">
    <property type="entry name" value="CUTINASE_1"/>
</dbReference>
<dbReference type="SMART" id="SM01110">
    <property type="entry name" value="Cutinase"/>
    <property type="match status" value="1"/>
</dbReference>
<dbReference type="OrthoDB" id="3225429at2759"/>
<evidence type="ECO:0000313" key="14">
    <source>
        <dbReference type="Proteomes" id="UP000284842"/>
    </source>
</evidence>
<gene>
    <name evidence="13" type="ORF">CVT24_006476</name>
</gene>
<evidence type="ECO:0000256" key="9">
    <source>
        <dbReference type="ARBA" id="ARBA00034045"/>
    </source>
</evidence>
<evidence type="ECO:0000256" key="7">
    <source>
        <dbReference type="ARBA" id="ARBA00022801"/>
    </source>
</evidence>
<keyword evidence="8 11" id="KW-1015">Disulfide bond</keyword>
<reference evidence="13 14" key="1">
    <citation type="journal article" date="2018" name="Evol. Lett.">
        <title>Horizontal gene cluster transfer increased hallucinogenic mushroom diversity.</title>
        <authorList>
            <person name="Reynolds H.T."/>
            <person name="Vijayakumar V."/>
            <person name="Gluck-Thaler E."/>
            <person name="Korotkin H.B."/>
            <person name="Matheny P.B."/>
            <person name="Slot J.C."/>
        </authorList>
    </citation>
    <scope>NUCLEOTIDE SEQUENCE [LARGE SCALE GENOMIC DNA]</scope>
    <source>
        <strain evidence="13 14">2629</strain>
    </source>
</reference>
<evidence type="ECO:0000256" key="2">
    <source>
        <dbReference type="ARBA" id="ARBA00007534"/>
    </source>
</evidence>
<comment type="caution">
    <text evidence="13">The sequence shown here is derived from an EMBL/GenBank/DDBJ whole genome shotgun (WGS) entry which is preliminary data.</text>
</comment>
<evidence type="ECO:0000256" key="8">
    <source>
        <dbReference type="ARBA" id="ARBA00023157"/>
    </source>
</evidence>
<organism evidence="13 14">
    <name type="scientific">Panaeolus cyanescens</name>
    <dbReference type="NCBI Taxonomy" id="181874"/>
    <lineage>
        <taxon>Eukaryota</taxon>
        <taxon>Fungi</taxon>
        <taxon>Dikarya</taxon>
        <taxon>Basidiomycota</taxon>
        <taxon>Agaricomycotina</taxon>
        <taxon>Agaricomycetes</taxon>
        <taxon>Agaricomycetidae</taxon>
        <taxon>Agaricales</taxon>
        <taxon>Agaricineae</taxon>
        <taxon>Galeropsidaceae</taxon>
        <taxon>Panaeolus</taxon>
    </lineage>
</organism>
<dbReference type="InParanoid" id="A0A409VZ40"/>
<dbReference type="Pfam" id="PF01083">
    <property type="entry name" value="Cutinase"/>
    <property type="match status" value="1"/>
</dbReference>
<accession>A0A409VZ40</accession>
<comment type="subcellular location">
    <subcellularLocation>
        <location evidence="1 12">Secreted</location>
    </subcellularLocation>
</comment>
<dbReference type="Proteomes" id="UP000284842">
    <property type="component" value="Unassembled WGS sequence"/>
</dbReference>
<comment type="similarity">
    <text evidence="2 12">Belongs to the cutinase family.</text>
</comment>
<feature type="chain" id="PRO_5018814925" description="Cutinase" evidence="12">
    <location>
        <begin position="20"/>
        <end position="234"/>
    </location>
</feature>
<dbReference type="PRINTS" id="PR00129">
    <property type="entry name" value="CUTINASE"/>
</dbReference>
<dbReference type="SUPFAM" id="SSF53474">
    <property type="entry name" value="alpha/beta-Hydrolases"/>
    <property type="match status" value="1"/>
</dbReference>
<feature type="active site" description="Nucleophile" evidence="10">
    <location>
        <position position="118"/>
    </location>
</feature>
<dbReference type="GO" id="GO:0050525">
    <property type="term" value="F:cutinase activity"/>
    <property type="evidence" value="ECO:0007669"/>
    <property type="project" value="UniProtKB-UniRule"/>
</dbReference>
<dbReference type="InterPro" id="IPR011150">
    <property type="entry name" value="Cutinase_monf"/>
</dbReference>
<evidence type="ECO:0000256" key="12">
    <source>
        <dbReference type="RuleBase" id="RU361263"/>
    </source>
</evidence>